<name>A0A8R1DX40_CAEJA</name>
<accession>A0A8R1DX40</accession>
<reference evidence="1" key="2">
    <citation type="submission" date="2022-06" db="UniProtKB">
        <authorList>
            <consortium name="EnsemblMetazoa"/>
        </authorList>
    </citation>
    <scope>IDENTIFICATION</scope>
    <source>
        <strain evidence="1">DF5081</strain>
    </source>
</reference>
<evidence type="ECO:0000313" key="2">
    <source>
        <dbReference type="Proteomes" id="UP000005237"/>
    </source>
</evidence>
<sequence length="157" mass="16861">MFSITLTPIWACAMRFITKGAAEIATTMIRQDNAIITASANQSALATFFLSGKYFQCSLGDKPIVNKNGSPTCPLSDTGDGCDSDIAMCVNLETMGLCCNKTLELGFAADQTATCRSGKPRYLIDGDAMLGKIGEDFTCPTDYTPEEGNFFLTCCQK</sequence>
<dbReference type="Proteomes" id="UP000005237">
    <property type="component" value="Unassembled WGS sequence"/>
</dbReference>
<evidence type="ECO:0000313" key="1">
    <source>
        <dbReference type="EnsemblMetazoa" id="CJA14700.1"/>
    </source>
</evidence>
<organism evidence="1 2">
    <name type="scientific">Caenorhabditis japonica</name>
    <dbReference type="NCBI Taxonomy" id="281687"/>
    <lineage>
        <taxon>Eukaryota</taxon>
        <taxon>Metazoa</taxon>
        <taxon>Ecdysozoa</taxon>
        <taxon>Nematoda</taxon>
        <taxon>Chromadorea</taxon>
        <taxon>Rhabditida</taxon>
        <taxon>Rhabditina</taxon>
        <taxon>Rhabditomorpha</taxon>
        <taxon>Rhabditoidea</taxon>
        <taxon>Rhabditidae</taxon>
        <taxon>Peloderinae</taxon>
        <taxon>Caenorhabditis</taxon>
    </lineage>
</organism>
<dbReference type="PANTHER" id="PTHR47248">
    <property type="entry name" value="PROTEIN CBG06772"/>
    <property type="match status" value="1"/>
</dbReference>
<dbReference type="EnsemblMetazoa" id="CJA14700.1">
    <property type="protein sequence ID" value="CJA14700.1"/>
    <property type="gene ID" value="WBGene00133904"/>
</dbReference>
<reference evidence="2" key="1">
    <citation type="submission" date="2010-08" db="EMBL/GenBank/DDBJ databases">
        <authorList>
            <consortium name="Caenorhabditis japonica Sequencing Consortium"/>
            <person name="Wilson R.K."/>
        </authorList>
    </citation>
    <scope>NUCLEOTIDE SEQUENCE [LARGE SCALE GENOMIC DNA]</scope>
    <source>
        <strain evidence="2">DF5081</strain>
    </source>
</reference>
<proteinExistence type="predicted"/>
<dbReference type="PANTHER" id="PTHR47248:SF5">
    <property type="entry name" value="BPTI_KUNITZ INHIBITOR DOMAIN-CONTAINING PROTEIN"/>
    <property type="match status" value="1"/>
</dbReference>
<protein>
    <submittedName>
        <fullName evidence="1">Uncharacterized protein</fullName>
    </submittedName>
</protein>
<dbReference type="AlphaFoldDB" id="A0A8R1DX40"/>
<keyword evidence="2" id="KW-1185">Reference proteome</keyword>
<dbReference type="InterPro" id="IPR052861">
    <property type="entry name" value="BPTI/Kunitz_domain"/>
</dbReference>